<evidence type="ECO:0000313" key="1">
    <source>
        <dbReference type="EMBL" id="QTE30317.1"/>
    </source>
</evidence>
<keyword evidence="2" id="KW-1185">Reference proteome</keyword>
<dbReference type="InterPro" id="IPR027417">
    <property type="entry name" value="P-loop_NTPase"/>
</dbReference>
<evidence type="ECO:0008006" key="3">
    <source>
        <dbReference type="Google" id="ProtNLM"/>
    </source>
</evidence>
<proteinExistence type="predicted"/>
<organism evidence="1 2">
    <name type="scientific">Pengzhenrongella sicca</name>
    <dbReference type="NCBI Taxonomy" id="2819238"/>
    <lineage>
        <taxon>Bacteria</taxon>
        <taxon>Bacillati</taxon>
        <taxon>Actinomycetota</taxon>
        <taxon>Actinomycetes</taxon>
        <taxon>Micrococcales</taxon>
        <taxon>Pengzhenrongella</taxon>
    </lineage>
</organism>
<dbReference type="SUPFAM" id="SSF52540">
    <property type="entry name" value="P-loop containing nucleoside triphosphate hydrolases"/>
    <property type="match status" value="1"/>
</dbReference>
<name>A0A8A4ZIH0_9MICO</name>
<dbReference type="AlphaFoldDB" id="A0A8A4ZIH0"/>
<sequence length="239" mass="26602">MTATIASTVVSAAEGLDRMPGERHVSTDDGAALRARLRHVYWIGGGSGGGKSTVARRIAARIGMRLYVTDDVMSDHANRSDPNVAPFLGDFVAMDMDERWVDRSPQTMLETFHWFRGEGFDEVVDDLVHLPPEPGVIAEGFRLLPHLVRPLLDSPDHAVWLLPTPAFRRAAFSSRGSSWEIAGKTSDPARALQNLLERDRMFTERLRDDVASLDLHLIEVDTTMTEEELTDRVREALGL</sequence>
<accession>A0A8A4ZIH0</accession>
<gene>
    <name evidence="1" type="ORF">J4E96_04770</name>
</gene>
<dbReference type="EMBL" id="CP071868">
    <property type="protein sequence ID" value="QTE30317.1"/>
    <property type="molecule type" value="Genomic_DNA"/>
</dbReference>
<reference evidence="1" key="1">
    <citation type="submission" date="2021-03" db="EMBL/GenBank/DDBJ databases">
        <title>Pengzhenrongella sicca gen. nov., sp. nov., a new member of suborder Micrococcineae isolated from High-Arctic tundra soil.</title>
        <authorList>
            <person name="Peng F."/>
        </authorList>
    </citation>
    <scope>NUCLEOTIDE SEQUENCE</scope>
    <source>
        <strain evidence="1">LRZ-2</strain>
    </source>
</reference>
<dbReference type="Proteomes" id="UP000663937">
    <property type="component" value="Chromosome"/>
</dbReference>
<evidence type="ECO:0000313" key="2">
    <source>
        <dbReference type="Proteomes" id="UP000663937"/>
    </source>
</evidence>
<dbReference type="Gene3D" id="3.40.50.300">
    <property type="entry name" value="P-loop containing nucleotide triphosphate hydrolases"/>
    <property type="match status" value="1"/>
</dbReference>
<dbReference type="RefSeq" id="WP_227424645.1">
    <property type="nucleotide sequence ID" value="NZ_CP071868.1"/>
</dbReference>
<dbReference type="KEGG" id="psic:J4E96_04770"/>
<protein>
    <recommendedName>
        <fullName evidence="3">Cytidylate kinase</fullName>
    </recommendedName>
</protein>